<dbReference type="EMBL" id="LR798400">
    <property type="protein sequence ID" value="CAB5229405.1"/>
    <property type="molecule type" value="Genomic_DNA"/>
</dbReference>
<gene>
    <name evidence="1" type="ORF">UFOVP1556_50</name>
</gene>
<name>A0A6J7XGQ3_9CAUD</name>
<sequence>STGLAVTGALSATGITSITDVTEATSTTTASLKTAGGLGVAKKAFLGGAVNITDTTASISRSTGALIIGNNIGLNGTNTGRSYFGGPINISTDTYDVLNTSTNSANGTALVLANTFTNGKAWEWNSNGRVGNGEIVLRSNTDSINVLTVLSTGLAVTGTLSTTGVATFAAGTVALPSITTSGDTNTGVYFPAADTVGVTTGGTERMRIDSSGNVGIGATANASAILDAQSTTKGVRMPNMTTAQKNAIASPAAGLMVYDTTLAKLCVYTTAWETITSV</sequence>
<proteinExistence type="predicted"/>
<reference evidence="1" key="1">
    <citation type="submission" date="2020-05" db="EMBL/GenBank/DDBJ databases">
        <authorList>
            <person name="Chiriac C."/>
            <person name="Salcher M."/>
            <person name="Ghai R."/>
            <person name="Kavagutti S V."/>
        </authorList>
    </citation>
    <scope>NUCLEOTIDE SEQUENCE</scope>
</reference>
<evidence type="ECO:0000313" key="1">
    <source>
        <dbReference type="EMBL" id="CAB5229405.1"/>
    </source>
</evidence>
<feature type="non-terminal residue" evidence="1">
    <location>
        <position position="1"/>
    </location>
</feature>
<protein>
    <submittedName>
        <fullName evidence="1">Uncharacterized protein</fullName>
    </submittedName>
</protein>
<accession>A0A6J7XGQ3</accession>
<organism evidence="1">
    <name type="scientific">uncultured Caudovirales phage</name>
    <dbReference type="NCBI Taxonomy" id="2100421"/>
    <lineage>
        <taxon>Viruses</taxon>
        <taxon>Duplodnaviria</taxon>
        <taxon>Heunggongvirae</taxon>
        <taxon>Uroviricota</taxon>
        <taxon>Caudoviricetes</taxon>
        <taxon>Peduoviridae</taxon>
        <taxon>Maltschvirus</taxon>
        <taxon>Maltschvirus maltsch</taxon>
    </lineage>
</organism>